<dbReference type="AlphaFoldDB" id="A0AAW1PWL4"/>
<dbReference type="Proteomes" id="UP001489004">
    <property type="component" value="Unassembled WGS sequence"/>
</dbReference>
<proteinExistence type="predicted"/>
<gene>
    <name evidence="1" type="ORF">WJX72_004697</name>
</gene>
<name>A0AAW1PWL4_9CHLO</name>
<keyword evidence="2" id="KW-1185">Reference proteome</keyword>
<evidence type="ECO:0000313" key="2">
    <source>
        <dbReference type="Proteomes" id="UP001489004"/>
    </source>
</evidence>
<accession>A0AAW1PWL4</accession>
<evidence type="ECO:0000313" key="1">
    <source>
        <dbReference type="EMBL" id="KAK9812851.1"/>
    </source>
</evidence>
<protein>
    <submittedName>
        <fullName evidence="1">Uncharacterized protein</fullName>
    </submittedName>
</protein>
<dbReference type="EMBL" id="JALJOR010000008">
    <property type="protein sequence ID" value="KAK9812851.1"/>
    <property type="molecule type" value="Genomic_DNA"/>
</dbReference>
<reference evidence="1 2" key="1">
    <citation type="journal article" date="2024" name="Nat. Commun.">
        <title>Phylogenomics reveals the evolutionary origins of lichenization in chlorophyte algae.</title>
        <authorList>
            <person name="Puginier C."/>
            <person name="Libourel C."/>
            <person name="Otte J."/>
            <person name="Skaloud P."/>
            <person name="Haon M."/>
            <person name="Grisel S."/>
            <person name="Petersen M."/>
            <person name="Berrin J.G."/>
            <person name="Delaux P.M."/>
            <person name="Dal Grande F."/>
            <person name="Keller J."/>
        </authorList>
    </citation>
    <scope>NUCLEOTIDE SEQUENCE [LARGE SCALE GENOMIC DNA]</scope>
    <source>
        <strain evidence="1 2">SAG 2043</strain>
    </source>
</reference>
<organism evidence="1 2">
    <name type="scientific">[Myrmecia] bisecta</name>
    <dbReference type="NCBI Taxonomy" id="41462"/>
    <lineage>
        <taxon>Eukaryota</taxon>
        <taxon>Viridiplantae</taxon>
        <taxon>Chlorophyta</taxon>
        <taxon>core chlorophytes</taxon>
        <taxon>Trebouxiophyceae</taxon>
        <taxon>Trebouxiales</taxon>
        <taxon>Trebouxiaceae</taxon>
        <taxon>Myrmecia</taxon>
    </lineage>
</organism>
<comment type="caution">
    <text evidence="1">The sequence shown here is derived from an EMBL/GenBank/DDBJ whole genome shotgun (WGS) entry which is preliminary data.</text>
</comment>
<sequence length="278" mass="30194">MQGLPTSSDPPVKWFKYGARLQQAEADPAGCVNVEQLAATLGLNPKTVQLNGLLRACKTSGYTYFPVAGGATSDSAILVVGIPATGALAPIDCEHAVMDALEVLYTTFWQNVGYGLPEYVGKRLNFEVITGRNVIDTSITIEDNKRDFMLHLFKVLLVGGEDKAFRSDMPKARSKLETKHKGANAAVYGGLGYIVLIATAGDMCAVNAKRLAKDTQMVPIIEEFEMRSQGGRRKVVQLFVNITRWIRTVDALKLLPPPPPAPLAVPFCRPLTIPRHSG</sequence>